<evidence type="ECO:0000256" key="3">
    <source>
        <dbReference type="ARBA" id="ARBA00049244"/>
    </source>
</evidence>
<dbReference type="InterPro" id="IPR001098">
    <property type="entry name" value="DNA-dir_DNA_pol_A_palm_dom"/>
</dbReference>
<accession>A0ABR8UUE5</accession>
<dbReference type="EMBL" id="JACSQD010000004">
    <property type="protein sequence ID" value="MBD7995701.1"/>
    <property type="molecule type" value="Genomic_DNA"/>
</dbReference>
<organism evidence="6 7">
    <name type="scientific">Arthrobacter gallicola</name>
    <dbReference type="NCBI Taxonomy" id="2762225"/>
    <lineage>
        <taxon>Bacteria</taxon>
        <taxon>Bacillati</taxon>
        <taxon>Actinomycetota</taxon>
        <taxon>Actinomycetes</taxon>
        <taxon>Micrococcales</taxon>
        <taxon>Micrococcaceae</taxon>
        <taxon>Arthrobacter</taxon>
    </lineage>
</organism>
<dbReference type="CDD" id="cd06444">
    <property type="entry name" value="DNA_pol_A"/>
    <property type="match status" value="1"/>
</dbReference>
<dbReference type="PANTHER" id="PTHR10133:SF27">
    <property type="entry name" value="DNA POLYMERASE NU"/>
    <property type="match status" value="1"/>
</dbReference>
<feature type="compositionally biased region" description="Low complexity" evidence="4">
    <location>
        <begin position="30"/>
        <end position="42"/>
    </location>
</feature>
<dbReference type="Pfam" id="PF00476">
    <property type="entry name" value="DNA_pol_A"/>
    <property type="match status" value="1"/>
</dbReference>
<proteinExistence type="predicted"/>
<feature type="region of interest" description="Disordered" evidence="4">
    <location>
        <begin position="515"/>
        <end position="550"/>
    </location>
</feature>
<feature type="compositionally biased region" description="Low complexity" evidence="4">
    <location>
        <begin position="196"/>
        <end position="208"/>
    </location>
</feature>
<dbReference type="InterPro" id="IPR043502">
    <property type="entry name" value="DNA/RNA_pol_sf"/>
</dbReference>
<evidence type="ECO:0000313" key="6">
    <source>
        <dbReference type="EMBL" id="MBD7995701.1"/>
    </source>
</evidence>
<dbReference type="Gene3D" id="1.10.150.20">
    <property type="entry name" value="5' to 3' exonuclease, C-terminal subdomain"/>
    <property type="match status" value="1"/>
</dbReference>
<reference evidence="6 7" key="1">
    <citation type="submission" date="2020-08" db="EMBL/GenBank/DDBJ databases">
        <title>A Genomic Blueprint of the Chicken Gut Microbiome.</title>
        <authorList>
            <person name="Gilroy R."/>
            <person name="Ravi A."/>
            <person name="Getino M."/>
            <person name="Pursley I."/>
            <person name="Horton D.L."/>
            <person name="Alikhan N.-F."/>
            <person name="Baker D."/>
            <person name="Gharbi K."/>
            <person name="Hall N."/>
            <person name="Watson M."/>
            <person name="Adriaenssens E.M."/>
            <person name="Foster-Nyarko E."/>
            <person name="Jarju S."/>
            <person name="Secka A."/>
            <person name="Antonio M."/>
            <person name="Oren A."/>
            <person name="Chaudhuri R."/>
            <person name="La Ragione R.M."/>
            <person name="Hildebrand F."/>
            <person name="Pallen M.J."/>
        </authorList>
    </citation>
    <scope>NUCLEOTIDE SEQUENCE [LARGE SCALE GENOMIC DNA]</scope>
    <source>
        <strain evidence="6 7">Sa2CUA1</strain>
    </source>
</reference>
<feature type="domain" description="DNA-directed DNA polymerase family A palm" evidence="5">
    <location>
        <begin position="409"/>
        <end position="611"/>
    </location>
</feature>
<comment type="catalytic activity">
    <reaction evidence="3">
        <text>DNA(n) + a 2'-deoxyribonucleoside 5'-triphosphate = DNA(n+1) + diphosphate</text>
        <dbReference type="Rhea" id="RHEA:22508"/>
        <dbReference type="Rhea" id="RHEA-COMP:17339"/>
        <dbReference type="Rhea" id="RHEA-COMP:17340"/>
        <dbReference type="ChEBI" id="CHEBI:33019"/>
        <dbReference type="ChEBI" id="CHEBI:61560"/>
        <dbReference type="ChEBI" id="CHEBI:173112"/>
        <dbReference type="EC" id="2.7.7.7"/>
    </reaction>
</comment>
<dbReference type="Gene3D" id="3.30.70.370">
    <property type="match status" value="1"/>
</dbReference>
<keyword evidence="6" id="KW-0540">Nuclease</keyword>
<feature type="region of interest" description="Disordered" evidence="4">
    <location>
        <begin position="188"/>
        <end position="208"/>
    </location>
</feature>
<dbReference type="SUPFAM" id="SSF56672">
    <property type="entry name" value="DNA/RNA polymerases"/>
    <property type="match status" value="1"/>
</dbReference>
<evidence type="ECO:0000313" key="7">
    <source>
        <dbReference type="Proteomes" id="UP000609874"/>
    </source>
</evidence>
<name>A0ABR8UUE5_9MICC</name>
<dbReference type="RefSeq" id="WP_191808011.1">
    <property type="nucleotide sequence ID" value="NZ_JACSQD010000004.1"/>
</dbReference>
<evidence type="ECO:0000259" key="5">
    <source>
        <dbReference type="SMART" id="SM00482"/>
    </source>
</evidence>
<feature type="region of interest" description="Disordered" evidence="4">
    <location>
        <begin position="1"/>
        <end position="55"/>
    </location>
</feature>
<dbReference type="NCBIfam" id="NF011538">
    <property type="entry name" value="PRK14975.1-1"/>
    <property type="match status" value="1"/>
</dbReference>
<sequence>MATKSAGKPPDLHIQRPRNPPQAAESRGIAAAPAATPAGTPAPRHPGTPAPHHCGQNLSAVLVRAGDLVWQHPRTGENGEVYILLAPAPPATPGSPVSWVLQPADGNGAPSAPAAAVPGTALRQTVAAAEQQPVRWVWNRTRDTYGSLLQAGISVERSHDLSLVREILRHSEFAAATPYIERLRTEAAAPDPDPAPRQLLPLQPSPDQGSLFEGIDGFEAGPRPERTVPVENLAAELQEQLAAVAGSPERRRLGLLLAAESAGGLVAAEMEHAGIPWRRDLHEAMLEAELGPRPPEGQRPAKLEAAAAELRHKLGNPGFNPDSPQELLRALHRAGIEVRTTRTWELQEHQHAAIEPLLRYKKLSRLLSANGWAWLDEWVDGGRFRTEYVVGGVVSGRWSSRGGGALQIPKNVRGAVRADPGYKLLVADAAQLEPRVLAALGQDNALAAAARGRDLYQGIADQGFNGDRSLAKIAMLGAMYGATSGEAGRLMPVLTRTYPRAIDVVERAARAGEAGKTVSTHLGRSTPPESEAWFRSQQSASAEEQRRADNLARSRGRFTRNFVVQGTAAEWATCWLAGIRRRLRAASRTSPAGQLVFFLHDEVMLHVPAERADEAAAIVSAAAAEATELLFGKIPLEFPVVATVTDSYAEAK</sequence>
<evidence type="ECO:0000256" key="4">
    <source>
        <dbReference type="SAM" id="MobiDB-lite"/>
    </source>
</evidence>
<dbReference type="SMART" id="SM00482">
    <property type="entry name" value="POLAc"/>
    <property type="match status" value="1"/>
</dbReference>
<keyword evidence="6" id="KW-0378">Hydrolase</keyword>
<evidence type="ECO:0000256" key="1">
    <source>
        <dbReference type="ARBA" id="ARBA00012417"/>
    </source>
</evidence>
<dbReference type="GO" id="GO:0004527">
    <property type="term" value="F:exonuclease activity"/>
    <property type="evidence" value="ECO:0007669"/>
    <property type="project" value="UniProtKB-KW"/>
</dbReference>
<keyword evidence="7" id="KW-1185">Reference proteome</keyword>
<dbReference type="InterPro" id="IPR002298">
    <property type="entry name" value="DNA_polymerase_A"/>
</dbReference>
<gene>
    <name evidence="6" type="ORF">H9639_10365</name>
</gene>
<evidence type="ECO:0000256" key="2">
    <source>
        <dbReference type="ARBA" id="ARBA00022705"/>
    </source>
</evidence>
<keyword evidence="2" id="KW-0235">DNA replication</keyword>
<keyword evidence="6" id="KW-0269">Exonuclease</keyword>
<dbReference type="Proteomes" id="UP000609874">
    <property type="component" value="Unassembled WGS sequence"/>
</dbReference>
<dbReference type="EC" id="2.7.7.7" evidence="1"/>
<protein>
    <recommendedName>
        <fullName evidence="1">DNA-directed DNA polymerase</fullName>
        <ecNumber evidence="1">2.7.7.7</ecNumber>
    </recommendedName>
</protein>
<comment type="caution">
    <text evidence="6">The sequence shown here is derived from an EMBL/GenBank/DDBJ whole genome shotgun (WGS) entry which is preliminary data.</text>
</comment>
<dbReference type="PANTHER" id="PTHR10133">
    <property type="entry name" value="DNA POLYMERASE I"/>
    <property type="match status" value="1"/>
</dbReference>